<dbReference type="InterPro" id="IPR050923">
    <property type="entry name" value="Cell_Proc_Reg/RNA_Proc"/>
</dbReference>
<evidence type="ECO:0000259" key="1">
    <source>
        <dbReference type="PROSITE" id="PS50006"/>
    </source>
</evidence>
<dbReference type="PROSITE" id="PS50006">
    <property type="entry name" value="FHA_DOMAIN"/>
    <property type="match status" value="1"/>
</dbReference>
<dbReference type="Gene3D" id="2.60.200.20">
    <property type="match status" value="1"/>
</dbReference>
<dbReference type="SMART" id="SM00240">
    <property type="entry name" value="FHA"/>
    <property type="match status" value="1"/>
</dbReference>
<dbReference type="STRING" id="1134406.ADN00_13720"/>
<dbReference type="Pfam" id="PF13240">
    <property type="entry name" value="Zn_Ribbon_1"/>
    <property type="match status" value="1"/>
</dbReference>
<dbReference type="InterPro" id="IPR008984">
    <property type="entry name" value="SMAD_FHA_dom_sf"/>
</dbReference>
<evidence type="ECO:0000313" key="3">
    <source>
        <dbReference type="Proteomes" id="UP000050417"/>
    </source>
</evidence>
<dbReference type="PANTHER" id="PTHR23308">
    <property type="entry name" value="NUCLEAR INHIBITOR OF PROTEIN PHOSPHATASE-1"/>
    <property type="match status" value="1"/>
</dbReference>
<reference evidence="2 3" key="1">
    <citation type="submission" date="2015-07" db="EMBL/GenBank/DDBJ databases">
        <title>Genome sequence of Ornatilinea apprima DSM 23815.</title>
        <authorList>
            <person name="Hemp J."/>
            <person name="Ward L.M."/>
            <person name="Pace L.A."/>
            <person name="Fischer W.W."/>
        </authorList>
    </citation>
    <scope>NUCLEOTIDE SEQUENCE [LARGE SCALE GENOMIC DNA]</scope>
    <source>
        <strain evidence="2 3">P3M-1</strain>
    </source>
</reference>
<feature type="domain" description="FHA" evidence="1">
    <location>
        <begin position="88"/>
        <end position="147"/>
    </location>
</feature>
<dbReference type="InterPro" id="IPR026870">
    <property type="entry name" value="Zinc_ribbon_dom"/>
</dbReference>
<dbReference type="Proteomes" id="UP000050417">
    <property type="component" value="Unassembled WGS sequence"/>
</dbReference>
<keyword evidence="3" id="KW-1185">Reference proteome</keyword>
<name>A0A0P6X3H6_9CHLR</name>
<dbReference type="EMBL" id="LGCL01000032">
    <property type="protein sequence ID" value="KPL74353.1"/>
    <property type="molecule type" value="Genomic_DNA"/>
</dbReference>
<comment type="caution">
    <text evidence="2">The sequence shown here is derived from an EMBL/GenBank/DDBJ whole genome shotgun (WGS) entry which is preliminary data.</text>
</comment>
<protein>
    <recommendedName>
        <fullName evidence="1">FHA domain-containing protein</fullName>
    </recommendedName>
</protein>
<dbReference type="OrthoDB" id="9815925at2"/>
<dbReference type="CDD" id="cd00060">
    <property type="entry name" value="FHA"/>
    <property type="match status" value="1"/>
</dbReference>
<proteinExistence type="predicted"/>
<accession>A0A0P6X3H6</accession>
<organism evidence="2 3">
    <name type="scientific">Ornatilinea apprima</name>
    <dbReference type="NCBI Taxonomy" id="1134406"/>
    <lineage>
        <taxon>Bacteria</taxon>
        <taxon>Bacillati</taxon>
        <taxon>Chloroflexota</taxon>
        <taxon>Anaerolineae</taxon>
        <taxon>Anaerolineales</taxon>
        <taxon>Anaerolineaceae</taxon>
        <taxon>Ornatilinea</taxon>
    </lineage>
</organism>
<gene>
    <name evidence="2" type="ORF">ADN00_13720</name>
</gene>
<dbReference type="SUPFAM" id="SSF49879">
    <property type="entry name" value="SMAD/FHA domain"/>
    <property type="match status" value="1"/>
</dbReference>
<sequence length="176" mass="19259">MVICPKCHTEQPDGALFCNECGAQLVSLDAFEFKTLNSEDSPELFTSPLTDLPDVELEDDISMMAQSEVSLLLLDSGKMIHLSGKREFSLGRVAEGQLILPDIDLSPYDAYSQGVSRLHASIKISPRIIILSDLGSSNGTRVNGQRIGPHIDYPINHGDLVALGKLRIKILIDQKD</sequence>
<dbReference type="Pfam" id="PF00498">
    <property type="entry name" value="FHA"/>
    <property type="match status" value="1"/>
</dbReference>
<dbReference type="AlphaFoldDB" id="A0A0P6X3H6"/>
<dbReference type="InterPro" id="IPR000253">
    <property type="entry name" value="FHA_dom"/>
</dbReference>
<dbReference type="RefSeq" id="WP_075063594.1">
    <property type="nucleotide sequence ID" value="NZ_LGCL01000032.1"/>
</dbReference>
<evidence type="ECO:0000313" key="2">
    <source>
        <dbReference type="EMBL" id="KPL74353.1"/>
    </source>
</evidence>